<feature type="region of interest" description="Disordered" evidence="1">
    <location>
        <begin position="16"/>
        <end position="156"/>
    </location>
</feature>
<name>A0ABD5ZGV3_9EURY</name>
<dbReference type="Gene3D" id="1.10.150.20">
    <property type="entry name" value="5' to 3' exonuclease, C-terminal subdomain"/>
    <property type="match status" value="1"/>
</dbReference>
<dbReference type="RefSeq" id="WP_390224088.1">
    <property type="nucleotide sequence ID" value="NZ_JBHTAA010000005.1"/>
</dbReference>
<organism evidence="2 3">
    <name type="scientific">Haloferax namakaokahaiae</name>
    <dbReference type="NCBI Taxonomy" id="1748331"/>
    <lineage>
        <taxon>Archaea</taxon>
        <taxon>Methanobacteriati</taxon>
        <taxon>Methanobacteriota</taxon>
        <taxon>Stenosarchaea group</taxon>
        <taxon>Halobacteria</taxon>
        <taxon>Halobacteriales</taxon>
        <taxon>Haloferacaceae</taxon>
        <taxon>Haloferax</taxon>
    </lineage>
</organism>
<keyword evidence="3" id="KW-1185">Reference proteome</keyword>
<dbReference type="AlphaFoldDB" id="A0ABD5ZGV3"/>
<comment type="caution">
    <text evidence="2">The sequence shown here is derived from an EMBL/GenBank/DDBJ whole genome shotgun (WGS) entry which is preliminary data.</text>
</comment>
<evidence type="ECO:0000313" key="2">
    <source>
        <dbReference type="EMBL" id="MFC7204411.1"/>
    </source>
</evidence>
<evidence type="ECO:0000313" key="3">
    <source>
        <dbReference type="Proteomes" id="UP001596481"/>
    </source>
</evidence>
<reference evidence="2 3" key="1">
    <citation type="journal article" date="2019" name="Int. J. Syst. Evol. Microbiol.">
        <title>The Global Catalogue of Microorganisms (GCM) 10K type strain sequencing project: providing services to taxonomists for standard genome sequencing and annotation.</title>
        <authorList>
            <consortium name="The Broad Institute Genomics Platform"/>
            <consortium name="The Broad Institute Genome Sequencing Center for Infectious Disease"/>
            <person name="Wu L."/>
            <person name="Ma J."/>
        </authorList>
    </citation>
    <scope>NUCLEOTIDE SEQUENCE [LARGE SCALE GENOMIC DNA]</scope>
    <source>
        <strain evidence="2 3">DSM 29988</strain>
    </source>
</reference>
<sequence length="203" mass="21627">MGLLDSISSLLKSLLGRGTSSDASNGSDADATVTVERDTRREQTTTPEPNVESEAAVKEPVEETESADEEAVEPEEEAADDDEEVVIEEAEADVAEDAVSDESDEDAAESEVEPEPEDADAETDADEVEESTEDEASEPEAEAADSPSVDTVRGIGPAYAERLENIGIETVSDLVDADADAVGDDIDVSPKRVQRWIDRANEQ</sequence>
<accession>A0ABD5ZGV3</accession>
<proteinExistence type="predicted"/>
<feature type="compositionally biased region" description="Acidic residues" evidence="1">
    <location>
        <begin position="62"/>
        <end position="143"/>
    </location>
</feature>
<evidence type="ECO:0000256" key="1">
    <source>
        <dbReference type="SAM" id="MobiDB-lite"/>
    </source>
</evidence>
<protein>
    <submittedName>
        <fullName evidence="2">Helix-hairpin-helix domain-containing protein</fullName>
    </submittedName>
</protein>
<feature type="compositionally biased region" description="Low complexity" evidence="1">
    <location>
        <begin position="16"/>
        <end position="31"/>
    </location>
</feature>
<dbReference type="EMBL" id="JBHTAA010000005">
    <property type="protein sequence ID" value="MFC7204411.1"/>
    <property type="molecule type" value="Genomic_DNA"/>
</dbReference>
<dbReference type="Pfam" id="PF14520">
    <property type="entry name" value="HHH_5"/>
    <property type="match status" value="1"/>
</dbReference>
<gene>
    <name evidence="2" type="ORF">ACFQJC_12860</name>
</gene>
<dbReference type="Proteomes" id="UP001596481">
    <property type="component" value="Unassembled WGS sequence"/>
</dbReference>